<protein>
    <submittedName>
        <fullName evidence="1">Uncharacterized protein</fullName>
    </submittedName>
</protein>
<dbReference type="AlphaFoldDB" id="A0A6M3JZJ2"/>
<sequence>MVDQKPGQAANHICIINYDSYQAIKNYGGTVAGQEWDSSGTVAGLNNNVNNDNNDKNKNIYVLPEWFPDKIWKEFLSHRIALKVPVKKESYQRCITKFEKWRSSGYEPDKVLDYMIEKGWRSFNPDWIKDNNNGKRTSDQGMDRVDDSLFVKSMEAYDKSKRP</sequence>
<name>A0A6M3JZJ2_9ZZZZ</name>
<gene>
    <name evidence="1" type="ORF">MM415A01816_0003</name>
</gene>
<evidence type="ECO:0000313" key="1">
    <source>
        <dbReference type="EMBL" id="QJA75324.1"/>
    </source>
</evidence>
<proteinExistence type="predicted"/>
<organism evidence="1">
    <name type="scientific">viral metagenome</name>
    <dbReference type="NCBI Taxonomy" id="1070528"/>
    <lineage>
        <taxon>unclassified sequences</taxon>
        <taxon>metagenomes</taxon>
        <taxon>organismal metagenomes</taxon>
    </lineage>
</organism>
<reference evidence="1" key="1">
    <citation type="submission" date="2020-03" db="EMBL/GenBank/DDBJ databases">
        <title>The deep terrestrial virosphere.</title>
        <authorList>
            <person name="Holmfeldt K."/>
            <person name="Nilsson E."/>
            <person name="Simone D."/>
            <person name="Lopez-Fernandez M."/>
            <person name="Wu X."/>
            <person name="de Brujin I."/>
            <person name="Lundin D."/>
            <person name="Andersson A."/>
            <person name="Bertilsson S."/>
            <person name="Dopson M."/>
        </authorList>
    </citation>
    <scope>NUCLEOTIDE SEQUENCE</scope>
    <source>
        <strain evidence="1">MM415A01816</strain>
    </source>
</reference>
<accession>A0A6M3JZJ2</accession>
<dbReference type="EMBL" id="MT142156">
    <property type="protein sequence ID" value="QJA75324.1"/>
    <property type="molecule type" value="Genomic_DNA"/>
</dbReference>